<evidence type="ECO:0000313" key="3">
    <source>
        <dbReference type="WBParaSite" id="jg14167"/>
    </source>
</evidence>
<proteinExistence type="predicted"/>
<dbReference type="AlphaFoldDB" id="A0A915CZ10"/>
<keyword evidence="2" id="KW-1185">Reference proteome</keyword>
<keyword evidence="1" id="KW-0812">Transmembrane</keyword>
<reference evidence="3" key="1">
    <citation type="submission" date="2022-11" db="UniProtKB">
        <authorList>
            <consortium name="WormBaseParasite"/>
        </authorList>
    </citation>
    <scope>IDENTIFICATION</scope>
</reference>
<sequence length="182" mass="20222">MPEEGGGGRSPSNANSSKIYARSFGLFGSSSTFLVAYLQSTLLLLLAILPLLQGQQQRPKEIDESYQRLIPFLEVPLGCDSTDNGYGIVDGQLEKCEVFLKEDKQMPDNAEDDNYEKYKCKHLRVNAKYNSVSNCASASTTGKDLSAMSKAVLNLIKKHTHRTYSNRRPVSIEGHFLRGVEK</sequence>
<evidence type="ECO:0000256" key="1">
    <source>
        <dbReference type="SAM" id="Phobius"/>
    </source>
</evidence>
<feature type="transmembrane region" description="Helical" evidence="1">
    <location>
        <begin position="33"/>
        <end position="52"/>
    </location>
</feature>
<dbReference type="WBParaSite" id="jg14167">
    <property type="protein sequence ID" value="jg14167"/>
    <property type="gene ID" value="jg14167"/>
</dbReference>
<dbReference type="Proteomes" id="UP000887574">
    <property type="component" value="Unplaced"/>
</dbReference>
<keyword evidence="1" id="KW-1133">Transmembrane helix</keyword>
<organism evidence="2 3">
    <name type="scientific">Ditylenchus dipsaci</name>
    <dbReference type="NCBI Taxonomy" id="166011"/>
    <lineage>
        <taxon>Eukaryota</taxon>
        <taxon>Metazoa</taxon>
        <taxon>Ecdysozoa</taxon>
        <taxon>Nematoda</taxon>
        <taxon>Chromadorea</taxon>
        <taxon>Rhabditida</taxon>
        <taxon>Tylenchina</taxon>
        <taxon>Tylenchomorpha</taxon>
        <taxon>Sphaerularioidea</taxon>
        <taxon>Anguinidae</taxon>
        <taxon>Anguininae</taxon>
        <taxon>Ditylenchus</taxon>
    </lineage>
</organism>
<accession>A0A915CZ10</accession>
<name>A0A915CZ10_9BILA</name>
<evidence type="ECO:0000313" key="2">
    <source>
        <dbReference type="Proteomes" id="UP000887574"/>
    </source>
</evidence>
<keyword evidence="1" id="KW-0472">Membrane</keyword>
<protein>
    <submittedName>
        <fullName evidence="3">Uncharacterized protein</fullName>
    </submittedName>
</protein>